<comment type="cofactor">
    <cofactor evidence="1">
        <name>Mg(2+)</name>
        <dbReference type="ChEBI" id="CHEBI:18420"/>
    </cofactor>
</comment>
<dbReference type="EC" id="2.7.7.65" evidence="2"/>
<dbReference type="RefSeq" id="WP_051479617.1">
    <property type="nucleotide sequence ID" value="NZ_ARZY01000005.1"/>
</dbReference>
<dbReference type="PANTHER" id="PTHR45138">
    <property type="entry name" value="REGULATORY COMPONENTS OF SENSORY TRANSDUCTION SYSTEM"/>
    <property type="match status" value="1"/>
</dbReference>
<comment type="caution">
    <text evidence="7">The sequence shown here is derived from an EMBL/GenBank/DDBJ whole genome shotgun (WGS) entry which is preliminary data.</text>
</comment>
<dbReference type="eggNOG" id="COG3706">
    <property type="taxonomic scope" value="Bacteria"/>
</dbReference>
<keyword evidence="8" id="KW-1185">Reference proteome</keyword>
<dbReference type="OrthoDB" id="9803824at2"/>
<evidence type="ECO:0000313" key="7">
    <source>
        <dbReference type="EMBL" id="EWH11408.1"/>
    </source>
</evidence>
<dbReference type="EMBL" id="ARZY01000005">
    <property type="protein sequence ID" value="EWH11408.1"/>
    <property type="molecule type" value="Genomic_DNA"/>
</dbReference>
<feature type="domain" description="GGDEF" evidence="6">
    <location>
        <begin position="392"/>
        <end position="523"/>
    </location>
</feature>
<keyword evidence="4" id="KW-0175">Coiled coil</keyword>
<dbReference type="STRING" id="1328313.DS2_04515"/>
<dbReference type="InterPro" id="IPR000160">
    <property type="entry name" value="GGDEF_dom"/>
</dbReference>
<dbReference type="Gene3D" id="3.30.450.40">
    <property type="match status" value="1"/>
</dbReference>
<evidence type="ECO:0000256" key="5">
    <source>
        <dbReference type="SAM" id="Phobius"/>
    </source>
</evidence>
<proteinExistence type="predicted"/>
<gene>
    <name evidence="7" type="ORF">DS2_04515</name>
</gene>
<keyword evidence="5" id="KW-0812">Transmembrane</keyword>
<dbReference type="FunFam" id="3.30.70.270:FF:000001">
    <property type="entry name" value="Diguanylate cyclase domain protein"/>
    <property type="match status" value="1"/>
</dbReference>
<dbReference type="Proteomes" id="UP000019276">
    <property type="component" value="Unassembled WGS sequence"/>
</dbReference>
<keyword evidence="5" id="KW-0472">Membrane</keyword>
<dbReference type="Pfam" id="PF13185">
    <property type="entry name" value="GAF_2"/>
    <property type="match status" value="1"/>
</dbReference>
<dbReference type="InterPro" id="IPR029016">
    <property type="entry name" value="GAF-like_dom_sf"/>
</dbReference>
<dbReference type="SUPFAM" id="SSF55073">
    <property type="entry name" value="Nucleotide cyclase"/>
    <property type="match status" value="1"/>
</dbReference>
<organism evidence="7 8">
    <name type="scientific">Catenovulum agarivorans DS-2</name>
    <dbReference type="NCBI Taxonomy" id="1328313"/>
    <lineage>
        <taxon>Bacteria</taxon>
        <taxon>Pseudomonadati</taxon>
        <taxon>Pseudomonadota</taxon>
        <taxon>Gammaproteobacteria</taxon>
        <taxon>Alteromonadales</taxon>
        <taxon>Alteromonadaceae</taxon>
        <taxon>Catenovulum</taxon>
    </lineage>
</organism>
<dbReference type="Gene3D" id="3.30.70.270">
    <property type="match status" value="1"/>
</dbReference>
<keyword evidence="5" id="KW-1133">Transmembrane helix</keyword>
<dbReference type="AlphaFoldDB" id="W7QU90"/>
<evidence type="ECO:0000256" key="1">
    <source>
        <dbReference type="ARBA" id="ARBA00001946"/>
    </source>
</evidence>
<dbReference type="Pfam" id="PF00990">
    <property type="entry name" value="GGDEF"/>
    <property type="match status" value="1"/>
</dbReference>
<feature type="coiled-coil region" evidence="4">
    <location>
        <begin position="197"/>
        <end position="224"/>
    </location>
</feature>
<dbReference type="PROSITE" id="PS50887">
    <property type="entry name" value="GGDEF"/>
    <property type="match status" value="1"/>
</dbReference>
<accession>W7QU90</accession>
<name>W7QU90_9ALTE</name>
<dbReference type="GO" id="GO:0052621">
    <property type="term" value="F:diguanylate cyclase activity"/>
    <property type="evidence" value="ECO:0007669"/>
    <property type="project" value="UniProtKB-EC"/>
</dbReference>
<dbReference type="InterPro" id="IPR003018">
    <property type="entry name" value="GAF"/>
</dbReference>
<dbReference type="InterPro" id="IPR029787">
    <property type="entry name" value="Nucleotide_cyclase"/>
</dbReference>
<protein>
    <recommendedName>
        <fullName evidence="2">diguanylate cyclase</fullName>
        <ecNumber evidence="2">2.7.7.65</ecNumber>
    </recommendedName>
</protein>
<dbReference type="NCBIfam" id="TIGR00254">
    <property type="entry name" value="GGDEF"/>
    <property type="match status" value="1"/>
</dbReference>
<reference evidence="7 8" key="1">
    <citation type="journal article" date="2014" name="Genome Announc.">
        <title>Draft Genome Sequence of the Agar-Degrading Bacterium Catenovulum sp. Strain DS-2, Isolated from Intestines of Haliotis diversicolor.</title>
        <authorList>
            <person name="Shan D."/>
            <person name="Li X."/>
            <person name="Gu Z."/>
            <person name="Wei G."/>
            <person name="Gao Z."/>
            <person name="Shao Z."/>
        </authorList>
    </citation>
    <scope>NUCLEOTIDE SEQUENCE [LARGE SCALE GENOMIC DNA]</scope>
    <source>
        <strain evidence="7 8">DS-2</strain>
    </source>
</reference>
<comment type="catalytic activity">
    <reaction evidence="3">
        <text>2 GTP = 3',3'-c-di-GMP + 2 diphosphate</text>
        <dbReference type="Rhea" id="RHEA:24898"/>
        <dbReference type="ChEBI" id="CHEBI:33019"/>
        <dbReference type="ChEBI" id="CHEBI:37565"/>
        <dbReference type="ChEBI" id="CHEBI:58805"/>
        <dbReference type="EC" id="2.7.7.65"/>
    </reaction>
</comment>
<evidence type="ECO:0000256" key="2">
    <source>
        <dbReference type="ARBA" id="ARBA00012528"/>
    </source>
</evidence>
<dbReference type="SUPFAM" id="SSF55781">
    <property type="entry name" value="GAF domain-like"/>
    <property type="match status" value="1"/>
</dbReference>
<evidence type="ECO:0000259" key="6">
    <source>
        <dbReference type="PROSITE" id="PS50887"/>
    </source>
</evidence>
<evidence type="ECO:0000256" key="3">
    <source>
        <dbReference type="ARBA" id="ARBA00034247"/>
    </source>
</evidence>
<dbReference type="SMART" id="SM00267">
    <property type="entry name" value="GGDEF"/>
    <property type="match status" value="1"/>
</dbReference>
<dbReference type="PANTHER" id="PTHR45138:SF9">
    <property type="entry name" value="DIGUANYLATE CYCLASE DGCM-RELATED"/>
    <property type="match status" value="1"/>
</dbReference>
<sequence length="538" mass="61903">MAQIQQLNKNKWFWGSVLIFTTSITLLQFFVESELVKSHQKQLARIASLNITIFNQIYVKELEPAYHETQQVFYQGRNPDLQVSVLNEDAELIVHSPVHWSEMASLVDQSSMQEVKLLQSEQSAYLHRIDQQSNTPYIYYAQKFKSPDNKNYIIRIGVPKNIFRTVLNNFRMQIAVFIIVFISFYWLSHKLERKNILKLASEHNVELKRKIAQTANNYIELQNASSCLAVAKTTDEAVNISQQLLKSIFDDIYSTIELSDNIYKSNSISCWAIRTGHSYTASDPQSYCQHAVAPLQQYQCTHHLCYPLLAEGRTFGVLTILFAEDKSIMVKQEHEIQFEFIAQNLALNLARIELKDKLNKKANTDSLTGLWNRRYFFSHINQWRQNKANLKKSAAVLMLDVDFFKQVNDTLGHDAGDEALRIIAEALMTNSRSDKDVVARIGGEEFAIFCENIEVEQATLMFSRISKYLKENPLRGQRFITVSMGVAFYPNFTLEGDELVRHADKALYVAKERGRDQICFAPSTKSVRDVKATSTRKT</sequence>
<dbReference type="InterPro" id="IPR050469">
    <property type="entry name" value="Diguanylate_Cyclase"/>
</dbReference>
<evidence type="ECO:0000313" key="8">
    <source>
        <dbReference type="Proteomes" id="UP000019276"/>
    </source>
</evidence>
<evidence type="ECO:0000256" key="4">
    <source>
        <dbReference type="SAM" id="Coils"/>
    </source>
</evidence>
<dbReference type="CDD" id="cd01949">
    <property type="entry name" value="GGDEF"/>
    <property type="match status" value="1"/>
</dbReference>
<feature type="transmembrane region" description="Helical" evidence="5">
    <location>
        <begin position="12"/>
        <end position="31"/>
    </location>
</feature>
<dbReference type="InterPro" id="IPR043128">
    <property type="entry name" value="Rev_trsase/Diguanyl_cyclase"/>
</dbReference>